<dbReference type="GO" id="GO:0005930">
    <property type="term" value="C:axoneme"/>
    <property type="evidence" value="ECO:0007669"/>
    <property type="project" value="TreeGrafter"/>
</dbReference>
<dbReference type="InterPro" id="IPR056333">
    <property type="entry name" value="BBS7_pf_dom"/>
</dbReference>
<dbReference type="Pfam" id="PF23360">
    <property type="entry name" value="BBS7_GAE"/>
    <property type="match status" value="1"/>
</dbReference>
<dbReference type="InterPro" id="IPR056335">
    <property type="entry name" value="BBS7_hairpin"/>
</dbReference>
<dbReference type="GO" id="GO:0016020">
    <property type="term" value="C:membrane"/>
    <property type="evidence" value="ECO:0007669"/>
    <property type="project" value="TreeGrafter"/>
</dbReference>
<evidence type="ECO:0008006" key="8">
    <source>
        <dbReference type="Google" id="ProtNLM"/>
    </source>
</evidence>
<proteinExistence type="predicted"/>
<gene>
    <name evidence="7" type="ORF">NSCI0253_LOCUS47130</name>
</gene>
<evidence type="ECO:0000259" key="5">
    <source>
        <dbReference type="Pfam" id="PF23361"/>
    </source>
</evidence>
<dbReference type="InterPro" id="IPR056334">
    <property type="entry name" value="BBS7_GAE_dom"/>
</dbReference>
<dbReference type="SUPFAM" id="SSF50978">
    <property type="entry name" value="WD40 repeat-like"/>
    <property type="match status" value="1"/>
</dbReference>
<feature type="domain" description="BBS7 platform" evidence="5">
    <location>
        <begin position="539"/>
        <end position="633"/>
    </location>
</feature>
<feature type="coiled-coil region" evidence="1">
    <location>
        <begin position="372"/>
        <end position="406"/>
    </location>
</feature>
<dbReference type="EMBL" id="HBFQ01066327">
    <property type="protein sequence ID" value="CAD8872773.1"/>
    <property type="molecule type" value="Transcribed_RNA"/>
</dbReference>
<dbReference type="GO" id="GO:0036064">
    <property type="term" value="C:ciliary basal body"/>
    <property type="evidence" value="ECO:0007669"/>
    <property type="project" value="TreeGrafter"/>
</dbReference>
<dbReference type="InterPro" id="IPR036322">
    <property type="entry name" value="WD40_repeat_dom_sf"/>
</dbReference>
<feature type="domain" description="BBS7 helical hairpin" evidence="3">
    <location>
        <begin position="636"/>
        <end position="750"/>
    </location>
</feature>
<feature type="domain" description="BBS7 beta-propeller" evidence="6">
    <location>
        <begin position="22"/>
        <end position="332"/>
    </location>
</feature>
<evidence type="ECO:0000259" key="3">
    <source>
        <dbReference type="Pfam" id="PF23349"/>
    </source>
</evidence>
<accession>A0A7S1FKZ8</accession>
<dbReference type="GO" id="GO:0060271">
    <property type="term" value="P:cilium assembly"/>
    <property type="evidence" value="ECO:0007669"/>
    <property type="project" value="TreeGrafter"/>
</dbReference>
<dbReference type="GO" id="GO:0008104">
    <property type="term" value="P:intracellular protein localization"/>
    <property type="evidence" value="ECO:0007669"/>
    <property type="project" value="TreeGrafter"/>
</dbReference>
<evidence type="ECO:0000256" key="2">
    <source>
        <dbReference type="SAM" id="MobiDB-lite"/>
    </source>
</evidence>
<feature type="domain" description="BBS7 GAE" evidence="4">
    <location>
        <begin position="422"/>
        <end position="523"/>
    </location>
</feature>
<dbReference type="InterPro" id="IPR056332">
    <property type="entry name" value="Beta-prop_BBS7"/>
</dbReference>
<dbReference type="AlphaFoldDB" id="A0A7S1FKZ8"/>
<name>A0A7S1FKZ8_NOCSC</name>
<evidence type="ECO:0000256" key="1">
    <source>
        <dbReference type="SAM" id="Coils"/>
    </source>
</evidence>
<dbReference type="GO" id="GO:0034464">
    <property type="term" value="C:BBSome"/>
    <property type="evidence" value="ECO:0007669"/>
    <property type="project" value="TreeGrafter"/>
</dbReference>
<evidence type="ECO:0000259" key="4">
    <source>
        <dbReference type="Pfam" id="PF23360"/>
    </source>
</evidence>
<organism evidence="7">
    <name type="scientific">Noctiluca scintillans</name>
    <name type="common">Sea sparkle</name>
    <name type="synonym">Red tide dinoflagellate</name>
    <dbReference type="NCBI Taxonomy" id="2966"/>
    <lineage>
        <taxon>Eukaryota</taxon>
        <taxon>Sar</taxon>
        <taxon>Alveolata</taxon>
        <taxon>Dinophyceae</taxon>
        <taxon>Noctilucales</taxon>
        <taxon>Noctilucaceae</taxon>
        <taxon>Noctiluca</taxon>
    </lineage>
</organism>
<dbReference type="PANTHER" id="PTHR16074">
    <property type="entry name" value="BARDET-BIEDL SYNDROME 7 PROTEIN"/>
    <property type="match status" value="1"/>
</dbReference>
<dbReference type="PANTHER" id="PTHR16074:SF4">
    <property type="entry name" value="BARDET-BIEDL SYNDROME 7 PROTEIN"/>
    <property type="match status" value="1"/>
</dbReference>
<protein>
    <recommendedName>
        <fullName evidence="8">Bardet-Biedl syndrome 7 protein homolog</fullName>
    </recommendedName>
</protein>
<evidence type="ECO:0000313" key="7">
    <source>
        <dbReference type="EMBL" id="CAD8872773.1"/>
    </source>
</evidence>
<reference evidence="7" key="1">
    <citation type="submission" date="2021-01" db="EMBL/GenBank/DDBJ databases">
        <authorList>
            <person name="Corre E."/>
            <person name="Pelletier E."/>
            <person name="Niang G."/>
            <person name="Scheremetjew M."/>
            <person name="Finn R."/>
            <person name="Kale V."/>
            <person name="Holt S."/>
            <person name="Cochrane G."/>
            <person name="Meng A."/>
            <person name="Brown T."/>
            <person name="Cohen L."/>
        </authorList>
    </citation>
    <scope>NUCLEOTIDE SEQUENCE</scope>
</reference>
<dbReference type="Pfam" id="PF23743">
    <property type="entry name" value="Beta-prop_BBS7"/>
    <property type="match status" value="1"/>
</dbReference>
<sequence length="755" mass="84245">MEIALHRVDLLNAASMAPGTLCILPVGKKKGQKVVIGDDSGVLQVLYMKKGEVLTEWKSPELGREITSVCLQWGKDRVFLGCGQSIHGFTRKGKEFVKMKTNLTETINHLFVDDQTIWTGGEFIMNMYENCKDSGSVMIKDRINDLTCGPILQGEMLSSVLACQDKFLRVYQGEKLFHEFSVEGSGTALGWYGSVPERASEPRHMMYGTEQGNVGVCTVDANSMRKVCSVTDKQARPGMGSARRRARVCRLHSADISKGGVDDVLVGRDDGSFEVWSLGEALQGRAEDMPPTLLFETCLKESIRSLDSGNVTGGEHNEVVMTTYGGKVLVFTPDGAAEDPTGTEIGQQEDQGPATGLAGMPVGKAPKKVLSTTEDQKVKQEKERRYKSLENEVKSLRFQLQNQKDMYHKLSSENIAVQSTTKVTHRFHLNSEEACYVLTVESQAPLEMISLRADVDVDLLDFDGMGAILSRSKGDPASPLLATYRMQDPGSRFQIKLRTVEGLSGSISCFVLPQTNPKIAHLVNLPVKPLSLHEKVTMPVSGPMNELKLSGQFTVVDMHQWLALCVNELPSRPTDDDMTICYKSTFVGTVLHGRYSKGSAVFRSDSIMTISVIKDIVTREATSRKIQLSMNVDVKDETFPRFLELMHPKLQFQHALTQQIRLVEPLKEIELQEGDTKFLAPELRQVLEHAVDIQQQFELQPQRLAFLHNIVTSAYRHKWRLRGHQSVDPRVKDLQKLLENYSMEEVSIFFGEPID</sequence>
<dbReference type="Pfam" id="PF23349">
    <property type="entry name" value="BBS7_hp"/>
    <property type="match status" value="1"/>
</dbReference>
<dbReference type="Pfam" id="PF23361">
    <property type="entry name" value="BBS7_pf"/>
    <property type="match status" value="1"/>
</dbReference>
<keyword evidence="1" id="KW-0175">Coiled coil</keyword>
<feature type="region of interest" description="Disordered" evidence="2">
    <location>
        <begin position="338"/>
        <end position="359"/>
    </location>
</feature>
<evidence type="ECO:0000259" key="6">
    <source>
        <dbReference type="Pfam" id="PF23743"/>
    </source>
</evidence>